<protein>
    <submittedName>
        <fullName evidence="2">SAM domain-containing protein</fullName>
    </submittedName>
</protein>
<proteinExistence type="predicted"/>
<sequence>MSTVSCPEYPELQEKLHRLAMARDSLSLQVTVLNEQVGAQKDKIRDLESILVSKRKMFPYSNSESLNEAQKLDLINEINLLKAKYALLEKDKMTAERRLQMSQTEIDRLNQRMNQIMNQHAIPYHQNQHHPQQPHPVITEQQGIEMEQLRITVQRLIADNEQKSIEINSLRNALDEHSRAIESYGLNSQRSSMGQPPPAPAPPNFNLNAQLRNLLIDDSKENIAHSNSFPASLSSQQSSSAYGSMSARNHVQPSTSYTTSLSMASPQPSSWNSSQSGTPRHLHHTTSLMAPSASFGAVSTNSPNFRSPSSPAARQLAAELDELRRINGELSLQQHNNQNYSTNSLPRQLYPKSKSTLTLPRTKLSTGSSGATGSITGEYNNNSGGVRRVPSPAQSSSTSYSQKGEPTRGSTNALNRWIHDKILGKKKRRRGPPTTASTRPWKMAHVYDEYGNNSNEMKNLPTKRSTSAPNLGPKGIHNLMNEEYYRNNYGCSDVEMESDDEMIRSIQPSITASSGNFKRGRTRSTLRSLFGKLTRSTSQEIPADAFRRGSKIRASAGGRLANLTVPPVSGAISIRPPVQQFVEWNTEQVCEWLAEIGFTAYVPEAERYIRSGRHLLNMSEADIEKELLIKNSLHRKRLQCILDCIDKNAAGPADRMDVHQVLLWLDLIGLPQYRDVFSENYIDGQMLLCLTAQDLIDMKITSALNHATLSRGIQFLHKVDFHLHRLEKHFNQELLQKCPIPNEVEKWAHGCVSHWLQSIDLIEFTPNLIFSGIHGALMVYEPTFTAESLAEVLQIPAHKTLLRRHLTTHFNNLIGQEVVSRKRETLAQPYVTFLSPLLRVKPLKKGFSLTRKKNKNEIYVDPNVPVFSTKTKQVRCFELEL</sequence>
<organism evidence="1 2">
    <name type="scientific">Panagrolaimus sp. ES5</name>
    <dbReference type="NCBI Taxonomy" id="591445"/>
    <lineage>
        <taxon>Eukaryota</taxon>
        <taxon>Metazoa</taxon>
        <taxon>Ecdysozoa</taxon>
        <taxon>Nematoda</taxon>
        <taxon>Chromadorea</taxon>
        <taxon>Rhabditida</taxon>
        <taxon>Tylenchina</taxon>
        <taxon>Panagrolaimomorpha</taxon>
        <taxon>Panagrolaimoidea</taxon>
        <taxon>Panagrolaimidae</taxon>
        <taxon>Panagrolaimus</taxon>
    </lineage>
</organism>
<evidence type="ECO:0000313" key="2">
    <source>
        <dbReference type="WBParaSite" id="ES5_v2.g12273.t1"/>
    </source>
</evidence>
<accession>A0AC34F5W4</accession>
<name>A0AC34F5W4_9BILA</name>
<dbReference type="Proteomes" id="UP000887579">
    <property type="component" value="Unplaced"/>
</dbReference>
<dbReference type="WBParaSite" id="ES5_v2.g12273.t1">
    <property type="protein sequence ID" value="ES5_v2.g12273.t1"/>
    <property type="gene ID" value="ES5_v2.g12273"/>
</dbReference>
<reference evidence="2" key="1">
    <citation type="submission" date="2022-11" db="UniProtKB">
        <authorList>
            <consortium name="WormBaseParasite"/>
        </authorList>
    </citation>
    <scope>IDENTIFICATION</scope>
</reference>
<evidence type="ECO:0000313" key="1">
    <source>
        <dbReference type="Proteomes" id="UP000887579"/>
    </source>
</evidence>